<dbReference type="InterPro" id="IPR038100">
    <property type="entry name" value="NLV2_N_sf"/>
</dbReference>
<dbReference type="Pfam" id="PF17862">
    <property type="entry name" value="AAA_lid_3"/>
    <property type="match status" value="2"/>
</dbReference>
<dbReference type="KEGG" id="cre:CHLRE_09g398550v5"/>
<dbReference type="Proteomes" id="UP000006906">
    <property type="component" value="Chromosome 9"/>
</dbReference>
<dbReference type="PANTHER" id="PTHR23077">
    <property type="entry name" value="AAA-FAMILY ATPASE"/>
    <property type="match status" value="1"/>
</dbReference>
<feature type="region of interest" description="Disordered" evidence="4">
    <location>
        <begin position="516"/>
        <end position="552"/>
    </location>
</feature>
<dbReference type="InterPro" id="IPR041569">
    <property type="entry name" value="AAA_lid_3"/>
</dbReference>
<dbReference type="CDD" id="cd19511">
    <property type="entry name" value="RecA-like_CDC48_r2-like"/>
    <property type="match status" value="1"/>
</dbReference>
<evidence type="ECO:0000313" key="6">
    <source>
        <dbReference type="EMBL" id="PNW78410.1"/>
    </source>
</evidence>
<feature type="region of interest" description="Disordered" evidence="4">
    <location>
        <begin position="234"/>
        <end position="275"/>
    </location>
</feature>
<feature type="compositionally biased region" description="Gly residues" evidence="4">
    <location>
        <begin position="353"/>
        <end position="372"/>
    </location>
</feature>
<feature type="region of interest" description="Disordered" evidence="4">
    <location>
        <begin position="1081"/>
        <end position="1116"/>
    </location>
</feature>
<dbReference type="GO" id="GO:0042254">
    <property type="term" value="P:ribosome biogenesis"/>
    <property type="evidence" value="ECO:0000318"/>
    <property type="project" value="GO_Central"/>
</dbReference>
<feature type="compositionally biased region" description="Polar residues" evidence="4">
    <location>
        <begin position="183"/>
        <end position="194"/>
    </location>
</feature>
<keyword evidence="7" id="KW-1185">Reference proteome</keyword>
<dbReference type="PROSITE" id="PS00674">
    <property type="entry name" value="AAA"/>
    <property type="match status" value="2"/>
</dbReference>
<dbReference type="GO" id="GO:0005634">
    <property type="term" value="C:nucleus"/>
    <property type="evidence" value="ECO:0000318"/>
    <property type="project" value="GO_Central"/>
</dbReference>
<dbReference type="FunFam" id="3.40.50.300:FF:000365">
    <property type="entry name" value="Ribosome biogenesis ATPase RIX7"/>
    <property type="match status" value="1"/>
</dbReference>
<dbReference type="FunCoup" id="A0A2K3DD00">
    <property type="interactions" value="1716"/>
</dbReference>
<evidence type="ECO:0000256" key="4">
    <source>
        <dbReference type="SAM" id="MobiDB-lite"/>
    </source>
</evidence>
<evidence type="ECO:0000313" key="7">
    <source>
        <dbReference type="Proteomes" id="UP000006906"/>
    </source>
</evidence>
<sequence>MKKKHGIMKRPGGSGGGGGLLDRLLVPRIEQYAVSNNYTEVDEVVEHLRKTYREYQRRQLGPFRSMVTRAIGILQRKGEQKGTELQLQSLEQKHLSGRRAAGKGDGPSSSSGSSQDEDGGHGSSSDDEGGSSSSGADDGSKKSNATGSGSESGSEDSDSSDPELDPREAAALANTAACPPGHMNNTLLNMYARSTTPTGAGAAEGAAEGAATTAEGGGPVAAFAPPAVIAAAAARALAKEKAEREAKKAGGGGAAAGSRSAAGDEDGPSTSGRAGAAAAVVTPAPAVKTSAAAAVLPASAPPAVAPAAAAGGPKRQREEGGGKGGPGGDGGAPDTGGQGMPKSAAKRARRLMQGGGGGGGGASRMGGGGAGGSSAVTAAKPVTYADLGGVEEVLADIRELIEYPLRHPEVYAWLGVEPPRGVLLHGPPGCGKTALANAIANECGVPFLRVSAPEIVSGMSGESEAKLRQLFNEARELAPCIVFIDEIDAIFPKRETAQREMERRIVAQMLTCMDDLAAPPPPPGEVKEAGKDGAEEDGAGEEGGTAPRASPHVVVIGATNRPDSLDTALRRAGRFDREISLGIPTEAARVKILQVLARRLRLEGNFDFRAVAKRTPGYVGADLAALMKEAAAVAVSRIFTRLEAARVASAAAAAAAAPATASAGLSTPAAGAVASDTAGKPEEAVKADNATEAGADKESAAAVAEAAAQLEPQANGPAAGADAEMTEAEVAQAAGAALLAADVAAFSGAGFGLGPLGPAELAGLAITMSDFEAALPKVQPSVRREGFTTTPDVTWDDVGALAEVREELSFAVTEPIKWPERFEALGLPAASGVLLYGPPGCGKTLVAKAVANESGANFISIKGPELLNKYVGESERAVRQLFARARAAHPCVLFFDELDALAPRRGTDNNQAAERVVNQLLTEMDGVDSRQGLFIVAATNRPDMIDPALLRPGRLEKVLYVPLPPPQDRAAILKAQVRKTPLEPDVDLAAVAIDGRCEGYSGADCAALVREAAVLALKEAMRAGPDCGSPRVGARHFEAALGRVQPSVSRKDRASYEALRVRLRGSRSVIQPAAAVVEMPPSGAAGGTGEAAVKAGGAGAGNPPLYAPNGSEMADG</sequence>
<dbReference type="InterPro" id="IPR050168">
    <property type="entry name" value="AAA_ATPase_domain"/>
</dbReference>
<dbReference type="RefSeq" id="XP_042920853.1">
    <property type="nucleotide sequence ID" value="XM_043065895.1"/>
</dbReference>
<proteinExistence type="inferred from homology"/>
<dbReference type="InterPro" id="IPR003960">
    <property type="entry name" value="ATPase_AAA_CS"/>
</dbReference>
<dbReference type="InterPro" id="IPR027417">
    <property type="entry name" value="P-loop_NTPase"/>
</dbReference>
<dbReference type="Gene3D" id="1.10.8.60">
    <property type="match status" value="2"/>
</dbReference>
<feature type="domain" description="AAA+ ATPase" evidence="5">
    <location>
        <begin position="829"/>
        <end position="965"/>
    </location>
</feature>
<feature type="compositionally biased region" description="Acidic residues" evidence="4">
    <location>
        <begin position="153"/>
        <end position="163"/>
    </location>
</feature>
<feature type="region of interest" description="Disordered" evidence="4">
    <location>
        <begin position="303"/>
        <end position="375"/>
    </location>
</feature>
<dbReference type="Gramene" id="PNW78410">
    <property type="protein sequence ID" value="PNW78410"/>
    <property type="gene ID" value="CHLRE_09g398550v5"/>
</dbReference>
<dbReference type="InterPro" id="IPR031996">
    <property type="entry name" value="NVL2_nucleolin-bd"/>
</dbReference>
<accession>A0A2K3DD00</accession>
<comment type="similarity">
    <text evidence="1">Belongs to the AAA ATPase family.</text>
</comment>
<evidence type="ECO:0000256" key="2">
    <source>
        <dbReference type="ARBA" id="ARBA00022741"/>
    </source>
</evidence>
<dbReference type="InParanoid" id="A0A2K3DD00"/>
<dbReference type="GO" id="GO:0016887">
    <property type="term" value="F:ATP hydrolysis activity"/>
    <property type="evidence" value="ECO:0000318"/>
    <property type="project" value="GO_Central"/>
</dbReference>
<keyword evidence="3" id="KW-0067">ATP-binding</keyword>
<feature type="region of interest" description="Disordered" evidence="4">
    <location>
        <begin position="671"/>
        <end position="698"/>
    </location>
</feature>
<keyword evidence="2" id="KW-0547">Nucleotide-binding</keyword>
<dbReference type="GO" id="GO:1990275">
    <property type="term" value="F:preribosome binding"/>
    <property type="evidence" value="ECO:0000318"/>
    <property type="project" value="GO_Central"/>
</dbReference>
<organism evidence="6 7">
    <name type="scientific">Chlamydomonas reinhardtii</name>
    <name type="common">Chlamydomonas smithii</name>
    <dbReference type="NCBI Taxonomy" id="3055"/>
    <lineage>
        <taxon>Eukaryota</taxon>
        <taxon>Viridiplantae</taxon>
        <taxon>Chlorophyta</taxon>
        <taxon>core chlorophytes</taxon>
        <taxon>Chlorophyceae</taxon>
        <taxon>CS clade</taxon>
        <taxon>Chlamydomonadales</taxon>
        <taxon>Chlamydomonadaceae</taxon>
        <taxon>Chlamydomonas</taxon>
    </lineage>
</organism>
<dbReference type="Gene3D" id="1.10.10.2010">
    <property type="match status" value="1"/>
</dbReference>
<dbReference type="InterPro" id="IPR003959">
    <property type="entry name" value="ATPase_AAA_core"/>
</dbReference>
<dbReference type="AlphaFoldDB" id="A0A2K3DD00"/>
<dbReference type="FunFam" id="3.40.50.300:FF:000149">
    <property type="entry name" value="Nuclear valosin-containing protein-like"/>
    <property type="match status" value="1"/>
</dbReference>
<reference evidence="6 7" key="1">
    <citation type="journal article" date="2007" name="Science">
        <title>The Chlamydomonas genome reveals the evolution of key animal and plant functions.</title>
        <authorList>
            <person name="Merchant S.S."/>
            <person name="Prochnik S.E."/>
            <person name="Vallon O."/>
            <person name="Harris E.H."/>
            <person name="Karpowicz S.J."/>
            <person name="Witman G.B."/>
            <person name="Terry A."/>
            <person name="Salamov A."/>
            <person name="Fritz-Laylin L.K."/>
            <person name="Marechal-Drouard L."/>
            <person name="Marshall W.F."/>
            <person name="Qu L.H."/>
            <person name="Nelson D.R."/>
            <person name="Sanderfoot A.A."/>
            <person name="Spalding M.H."/>
            <person name="Kapitonov V.V."/>
            <person name="Ren Q."/>
            <person name="Ferris P."/>
            <person name="Lindquist E."/>
            <person name="Shapiro H."/>
            <person name="Lucas S.M."/>
            <person name="Grimwood J."/>
            <person name="Schmutz J."/>
            <person name="Cardol P."/>
            <person name="Cerutti H."/>
            <person name="Chanfreau G."/>
            <person name="Chen C.L."/>
            <person name="Cognat V."/>
            <person name="Croft M.T."/>
            <person name="Dent R."/>
            <person name="Dutcher S."/>
            <person name="Fernandez E."/>
            <person name="Fukuzawa H."/>
            <person name="Gonzalez-Ballester D."/>
            <person name="Gonzalez-Halphen D."/>
            <person name="Hallmann A."/>
            <person name="Hanikenne M."/>
            <person name="Hippler M."/>
            <person name="Inwood W."/>
            <person name="Jabbari K."/>
            <person name="Kalanon M."/>
            <person name="Kuras R."/>
            <person name="Lefebvre P.A."/>
            <person name="Lemaire S.D."/>
            <person name="Lobanov A.V."/>
            <person name="Lohr M."/>
            <person name="Manuell A."/>
            <person name="Meier I."/>
            <person name="Mets L."/>
            <person name="Mittag M."/>
            <person name="Mittelmeier T."/>
            <person name="Moroney J.V."/>
            <person name="Moseley J."/>
            <person name="Napoli C."/>
            <person name="Nedelcu A.M."/>
            <person name="Niyogi K."/>
            <person name="Novoselov S.V."/>
            <person name="Paulsen I.T."/>
            <person name="Pazour G."/>
            <person name="Purton S."/>
            <person name="Ral J.P."/>
            <person name="Riano-Pachon D.M."/>
            <person name="Riekhof W."/>
            <person name="Rymarquis L."/>
            <person name="Schroda M."/>
            <person name="Stern D."/>
            <person name="Umen J."/>
            <person name="Willows R."/>
            <person name="Wilson N."/>
            <person name="Zimmer S.L."/>
            <person name="Allmer J."/>
            <person name="Balk J."/>
            <person name="Bisova K."/>
            <person name="Chen C.J."/>
            <person name="Elias M."/>
            <person name="Gendler K."/>
            <person name="Hauser C."/>
            <person name="Lamb M.R."/>
            <person name="Ledford H."/>
            <person name="Long J.C."/>
            <person name="Minagawa J."/>
            <person name="Page M.D."/>
            <person name="Pan J."/>
            <person name="Pootakham W."/>
            <person name="Roje S."/>
            <person name="Rose A."/>
            <person name="Stahlberg E."/>
            <person name="Terauchi A.M."/>
            <person name="Yang P."/>
            <person name="Ball S."/>
            <person name="Bowler C."/>
            <person name="Dieckmann C.L."/>
            <person name="Gladyshev V.N."/>
            <person name="Green P."/>
            <person name="Jorgensen R."/>
            <person name="Mayfield S."/>
            <person name="Mueller-Roeber B."/>
            <person name="Rajamani S."/>
            <person name="Sayre R.T."/>
            <person name="Brokstein P."/>
            <person name="Dubchak I."/>
            <person name="Goodstein D."/>
            <person name="Hornick L."/>
            <person name="Huang Y.W."/>
            <person name="Jhaveri J."/>
            <person name="Luo Y."/>
            <person name="Martinez D."/>
            <person name="Ngau W.C."/>
            <person name="Otillar B."/>
            <person name="Poliakov A."/>
            <person name="Porter A."/>
            <person name="Szajkowski L."/>
            <person name="Werner G."/>
            <person name="Zhou K."/>
            <person name="Grigoriev I.V."/>
            <person name="Rokhsar D.S."/>
            <person name="Grossman A.R."/>
        </authorList>
    </citation>
    <scope>NUCLEOTIDE SEQUENCE [LARGE SCALE GENOMIC DNA]</scope>
    <source>
        <strain evidence="7">CC-503</strain>
    </source>
</reference>
<dbReference type="GeneID" id="5720210"/>
<dbReference type="Gene3D" id="3.40.50.300">
    <property type="entry name" value="P-loop containing nucleotide triphosphate hydrolases"/>
    <property type="match status" value="2"/>
</dbReference>
<evidence type="ECO:0000259" key="5">
    <source>
        <dbReference type="SMART" id="SM00382"/>
    </source>
</evidence>
<gene>
    <name evidence="6" type="ORF">CHLRE_09g398550v5</name>
</gene>
<feature type="compositionally biased region" description="Low complexity" evidence="4">
    <location>
        <begin position="195"/>
        <end position="218"/>
    </location>
</feature>
<feature type="compositionally biased region" description="Low complexity" evidence="4">
    <location>
        <begin position="1090"/>
        <end position="1108"/>
    </location>
</feature>
<feature type="compositionally biased region" description="Gly residues" evidence="4">
    <location>
        <begin position="322"/>
        <end position="339"/>
    </location>
</feature>
<dbReference type="EMBL" id="CM008970">
    <property type="protein sequence ID" value="PNW78410.1"/>
    <property type="molecule type" value="Genomic_DNA"/>
</dbReference>
<protein>
    <recommendedName>
        <fullName evidence="5">AAA+ ATPase domain-containing protein</fullName>
    </recommendedName>
</protein>
<dbReference type="Pfam" id="PF00004">
    <property type="entry name" value="AAA"/>
    <property type="match status" value="2"/>
</dbReference>
<feature type="domain" description="AAA+ ATPase" evidence="5">
    <location>
        <begin position="418"/>
        <end position="585"/>
    </location>
</feature>
<dbReference type="STRING" id="3055.A0A2K3DD00"/>
<evidence type="ECO:0000256" key="3">
    <source>
        <dbReference type="ARBA" id="ARBA00022840"/>
    </source>
</evidence>
<evidence type="ECO:0000256" key="1">
    <source>
        <dbReference type="ARBA" id="ARBA00006914"/>
    </source>
</evidence>
<dbReference type="SMART" id="SM00382">
    <property type="entry name" value="AAA"/>
    <property type="match status" value="2"/>
</dbReference>
<dbReference type="GO" id="GO:0005524">
    <property type="term" value="F:ATP binding"/>
    <property type="evidence" value="ECO:0007669"/>
    <property type="project" value="UniProtKB-KW"/>
</dbReference>
<dbReference type="ExpressionAtlas" id="A0A2K3DD00">
    <property type="expression patterns" value="baseline and differential"/>
</dbReference>
<dbReference type="Pfam" id="PF16725">
    <property type="entry name" value="Nucleolin_bd"/>
    <property type="match status" value="1"/>
</dbReference>
<name>A0A2K3DD00_CHLRE</name>
<dbReference type="OMA" id="RIMYNIS"/>
<dbReference type="SUPFAM" id="SSF52540">
    <property type="entry name" value="P-loop containing nucleoside triphosphate hydrolases"/>
    <property type="match status" value="2"/>
</dbReference>
<feature type="compositionally biased region" description="Basic and acidic residues" evidence="4">
    <location>
        <begin position="237"/>
        <end position="248"/>
    </location>
</feature>
<dbReference type="PANTHER" id="PTHR23077:SF171">
    <property type="entry name" value="NUCLEAR VALOSIN-CONTAINING PROTEIN-LIKE"/>
    <property type="match status" value="1"/>
</dbReference>
<dbReference type="OrthoDB" id="27435at2759"/>
<feature type="region of interest" description="Disordered" evidence="4">
    <location>
        <begin position="94"/>
        <end position="218"/>
    </location>
</feature>
<dbReference type="InterPro" id="IPR003593">
    <property type="entry name" value="AAA+_ATPase"/>
</dbReference>